<dbReference type="OrthoDB" id="4319448at2"/>
<dbReference type="Pfam" id="PF07721">
    <property type="entry name" value="TPR_4"/>
    <property type="match status" value="2"/>
</dbReference>
<dbReference type="KEGG" id="spad:DVK44_18025"/>
<dbReference type="Pfam" id="PF13432">
    <property type="entry name" value="TPR_16"/>
    <property type="match status" value="1"/>
</dbReference>
<name>A0A345HRB9_9ACTN</name>
<sequence length="418" mass="46170">MVEHGYLDEVAVQAGNGDWYCAKAWSQALIEQGQRDAALDVLAPFAEAGWWGAAGVVAEILDGWGRTDEAIALARPYVADGEPLALAYLARLLARHGRGEEAFELLRTHTKDWFLAEALVDVSAGLGRDEEVADLLKSHVEALQGADVWRAEPWNAVELLATVRERQGRVDEAVTLLHTRWATLVNGQDQLADLLARHDRLPELREYIAGQGGEDAARHLAQLLEERGDVEGAIEVLRPFAVAGSPNAAFWLAELLTRYDRVDEAVEVLRPVPGQIGDPEWVVRALWTLLVDHGREDEALAFIDELAAQSGGMWFELFCERVWLLSHCGRTEQAITELRARPEAGTWYGVSRLADLLADAGRLDEAIEVLRPTCETGRNETDLAQLLIRQGRIKEAVALLHRRTTSLPPDADPWASAS</sequence>
<dbReference type="Gene3D" id="1.25.40.10">
    <property type="entry name" value="Tetratricopeptide repeat domain"/>
    <property type="match status" value="2"/>
</dbReference>
<accession>A0A345HRB9</accession>
<dbReference type="InterPro" id="IPR011717">
    <property type="entry name" value="TPR-4"/>
</dbReference>
<organism evidence="1 2">
    <name type="scientific">Streptomyces paludis</name>
    <dbReference type="NCBI Taxonomy" id="2282738"/>
    <lineage>
        <taxon>Bacteria</taxon>
        <taxon>Bacillati</taxon>
        <taxon>Actinomycetota</taxon>
        <taxon>Actinomycetes</taxon>
        <taxon>Kitasatosporales</taxon>
        <taxon>Streptomycetaceae</taxon>
        <taxon>Streptomyces</taxon>
    </lineage>
</organism>
<dbReference type="InterPro" id="IPR011990">
    <property type="entry name" value="TPR-like_helical_dom_sf"/>
</dbReference>
<dbReference type="AlphaFoldDB" id="A0A345HRB9"/>
<dbReference type="Proteomes" id="UP000253868">
    <property type="component" value="Chromosome"/>
</dbReference>
<evidence type="ECO:0000313" key="1">
    <source>
        <dbReference type="EMBL" id="AXG79243.1"/>
    </source>
</evidence>
<protein>
    <recommendedName>
        <fullName evidence="3">Tetratricopeptide repeat protein</fullName>
    </recommendedName>
</protein>
<keyword evidence="2" id="KW-1185">Reference proteome</keyword>
<gene>
    <name evidence="1" type="ORF">DVK44_18025</name>
</gene>
<reference evidence="2" key="1">
    <citation type="submission" date="2018-07" db="EMBL/GenBank/DDBJ databases">
        <authorList>
            <person name="Zhao J."/>
        </authorList>
    </citation>
    <scope>NUCLEOTIDE SEQUENCE [LARGE SCALE GENOMIC DNA]</scope>
    <source>
        <strain evidence="2">GSSD-12</strain>
    </source>
</reference>
<evidence type="ECO:0000313" key="2">
    <source>
        <dbReference type="Proteomes" id="UP000253868"/>
    </source>
</evidence>
<dbReference type="GO" id="GO:0042802">
    <property type="term" value="F:identical protein binding"/>
    <property type="evidence" value="ECO:0007669"/>
    <property type="project" value="InterPro"/>
</dbReference>
<dbReference type="SUPFAM" id="SSF48452">
    <property type="entry name" value="TPR-like"/>
    <property type="match status" value="1"/>
</dbReference>
<evidence type="ECO:0008006" key="3">
    <source>
        <dbReference type="Google" id="ProtNLM"/>
    </source>
</evidence>
<dbReference type="EMBL" id="CP031194">
    <property type="protein sequence ID" value="AXG79243.1"/>
    <property type="molecule type" value="Genomic_DNA"/>
</dbReference>
<proteinExistence type="predicted"/>